<dbReference type="Proteomes" id="UP000184406">
    <property type="component" value="Unassembled WGS sequence"/>
</dbReference>
<proteinExistence type="predicted"/>
<evidence type="ECO:0000259" key="1">
    <source>
        <dbReference type="Pfam" id="PF01243"/>
    </source>
</evidence>
<reference evidence="3" key="1">
    <citation type="submission" date="2016-11" db="EMBL/GenBank/DDBJ databases">
        <authorList>
            <person name="Varghese N."/>
            <person name="Submissions S."/>
        </authorList>
    </citation>
    <scope>NUCLEOTIDE SEQUENCE [LARGE SCALE GENOMIC DNA]</scope>
    <source>
        <strain evidence="3">DSM 17539</strain>
    </source>
</reference>
<evidence type="ECO:0000313" key="2">
    <source>
        <dbReference type="EMBL" id="SHF01837.1"/>
    </source>
</evidence>
<accession>A0A1M4Y7Q0</accession>
<dbReference type="Pfam" id="PF01243">
    <property type="entry name" value="PNPOx_N"/>
    <property type="match status" value="1"/>
</dbReference>
<evidence type="ECO:0000313" key="3">
    <source>
        <dbReference type="Proteomes" id="UP000184406"/>
    </source>
</evidence>
<dbReference type="RefSeq" id="WP_072861189.1">
    <property type="nucleotide sequence ID" value="NZ_FQUX01000002.1"/>
</dbReference>
<name>A0A1M4Y7Q0_9FLAO</name>
<protein>
    <submittedName>
        <fullName evidence="2">Pyridoxamine 5'-phosphate oxidase</fullName>
    </submittedName>
</protein>
<dbReference type="EMBL" id="FQUX01000002">
    <property type="protein sequence ID" value="SHF01837.1"/>
    <property type="molecule type" value="Genomic_DNA"/>
</dbReference>
<organism evidence="2 3">
    <name type="scientific">Arenibacter palladensis</name>
    <dbReference type="NCBI Taxonomy" id="237373"/>
    <lineage>
        <taxon>Bacteria</taxon>
        <taxon>Pseudomonadati</taxon>
        <taxon>Bacteroidota</taxon>
        <taxon>Flavobacteriia</taxon>
        <taxon>Flavobacteriales</taxon>
        <taxon>Flavobacteriaceae</taxon>
        <taxon>Arenibacter</taxon>
    </lineage>
</organism>
<dbReference type="InterPro" id="IPR011576">
    <property type="entry name" value="Pyridox_Oxase_N"/>
</dbReference>
<dbReference type="PANTHER" id="PTHR39336">
    <property type="entry name" value="PYRIDOXAMINE PHOSPHATE OXIDASE FAMILY PROTEIN (AFU_ORTHOLOGUE AFUA_6G11440)"/>
    <property type="match status" value="1"/>
</dbReference>
<dbReference type="SUPFAM" id="SSF50475">
    <property type="entry name" value="FMN-binding split barrel"/>
    <property type="match status" value="1"/>
</dbReference>
<dbReference type="OrthoDB" id="115989at2"/>
<dbReference type="AlphaFoldDB" id="A0A1M4Y7Q0"/>
<gene>
    <name evidence="2" type="ORF">SAMN03080594_102351</name>
</gene>
<feature type="domain" description="Pyridoxamine 5'-phosphate oxidase N-terminal" evidence="1">
    <location>
        <begin position="8"/>
        <end position="131"/>
    </location>
</feature>
<dbReference type="Gene3D" id="2.30.110.10">
    <property type="entry name" value="Electron Transport, Fmn-binding Protein, Chain A"/>
    <property type="match status" value="1"/>
</dbReference>
<dbReference type="InterPro" id="IPR012349">
    <property type="entry name" value="Split_barrel_FMN-bd"/>
</dbReference>
<keyword evidence="3" id="KW-1185">Reference proteome</keyword>
<sequence length="181" mass="20794">MGKKLDFITTELQEFIANQKLFFVGTASIDGRVNVSPKGTDSFRVISKNKIVWLNLTGSGNETAAHLLKNNRMTIMFCAFEGKPLILRLYGEAKIYHKRDSEFHKYYNMFPENVGARQIIEMEVDLVQTSCGFAVPFMDFKEERTTLNSWAAKQGEDKIQEYWKNKNSISIDGFETKILDD</sequence>
<dbReference type="PANTHER" id="PTHR39336:SF1">
    <property type="entry name" value="PYRIDOXAMINE PHOSPHATE OXIDASE FAMILY PROTEIN (AFU_ORTHOLOGUE AFUA_6G11440)"/>
    <property type="match status" value="1"/>
</dbReference>